<feature type="transmembrane region" description="Helical" evidence="1">
    <location>
        <begin position="406"/>
        <end position="428"/>
    </location>
</feature>
<keyword evidence="1" id="KW-0812">Transmembrane</keyword>
<keyword evidence="1" id="KW-1133">Transmembrane helix</keyword>
<reference evidence="3 4" key="1">
    <citation type="submission" date="2018-11" db="EMBL/GenBank/DDBJ databases">
        <title>Vibrio ponticus strain CAIM 1751 pathogenic for the snapper Lutjanus guttatus.</title>
        <authorList>
            <person name="Soto-Rodriguez S."/>
            <person name="Lozano-Olvera R."/>
            <person name="Gomez-Gil B."/>
        </authorList>
    </citation>
    <scope>NUCLEOTIDE SEQUENCE [LARGE SCALE GENOMIC DNA]</scope>
    <source>
        <strain evidence="3 4">CAIM 1751</strain>
    </source>
</reference>
<evidence type="ECO:0000256" key="1">
    <source>
        <dbReference type="SAM" id="Phobius"/>
    </source>
</evidence>
<keyword evidence="1" id="KW-0472">Membrane</keyword>
<evidence type="ECO:0000313" key="3">
    <source>
        <dbReference type="EMBL" id="ROV60207.1"/>
    </source>
</evidence>
<dbReference type="RefSeq" id="WP_123782031.1">
    <property type="nucleotide sequence ID" value="NZ_RKIK01000025.1"/>
</dbReference>
<comment type="caution">
    <text evidence="3">The sequence shown here is derived from an EMBL/GenBank/DDBJ whole genome shotgun (WGS) entry which is preliminary data.</text>
</comment>
<evidence type="ECO:0000259" key="2">
    <source>
        <dbReference type="Pfam" id="PF10145"/>
    </source>
</evidence>
<dbReference type="InterPro" id="IPR010090">
    <property type="entry name" value="Phage_tape_meas"/>
</dbReference>
<dbReference type="EMBL" id="RKIK01000025">
    <property type="protein sequence ID" value="ROV60207.1"/>
    <property type="molecule type" value="Genomic_DNA"/>
</dbReference>
<dbReference type="AlphaFoldDB" id="A0A3N3E0D1"/>
<gene>
    <name evidence="3" type="ORF">EGH82_10405</name>
</gene>
<feature type="transmembrane region" description="Helical" evidence="1">
    <location>
        <begin position="484"/>
        <end position="506"/>
    </location>
</feature>
<organism evidence="3 4">
    <name type="scientific">Vibrio ponticus</name>
    <dbReference type="NCBI Taxonomy" id="265668"/>
    <lineage>
        <taxon>Bacteria</taxon>
        <taxon>Pseudomonadati</taxon>
        <taxon>Pseudomonadota</taxon>
        <taxon>Gammaproteobacteria</taxon>
        <taxon>Vibrionales</taxon>
        <taxon>Vibrionaceae</taxon>
        <taxon>Vibrio</taxon>
    </lineage>
</organism>
<proteinExistence type="predicted"/>
<feature type="transmembrane region" description="Helical" evidence="1">
    <location>
        <begin position="379"/>
        <end position="400"/>
    </location>
</feature>
<name>A0A3N3E0D1_9VIBR</name>
<dbReference type="Proteomes" id="UP000278792">
    <property type="component" value="Unassembled WGS sequence"/>
</dbReference>
<accession>A0A3N3E0D1</accession>
<protein>
    <submittedName>
        <fullName evidence="3">Phage tail tape measure protein</fullName>
    </submittedName>
</protein>
<evidence type="ECO:0000313" key="4">
    <source>
        <dbReference type="Proteomes" id="UP000278792"/>
    </source>
</evidence>
<dbReference type="Pfam" id="PF10145">
    <property type="entry name" value="PhageMin_Tail"/>
    <property type="match status" value="1"/>
</dbReference>
<feature type="transmembrane region" description="Helical" evidence="1">
    <location>
        <begin position="440"/>
        <end position="472"/>
    </location>
</feature>
<feature type="domain" description="Phage tail tape measure protein" evidence="2">
    <location>
        <begin position="88"/>
        <end position="281"/>
    </location>
</feature>
<sequence>MSLPEPLRYTIGLIDHISKPLADIQRQFTGMASSYRDGTHTMVSGAAGVAGAGIALQQALMPAIEMDRALGEVKALGVADDSLRAITQTALEFSAEFGRSSVEVIQHAEGVRNAMGNLPADVMASVTKSSATLSMAMKSDAQTTTRFMKNLYGNYKTQADAMGVDTWTAQIAGMTATAKQLYGVEMDAIEGMVDGMHSLTSTMGVSLQEQFAVFGMLKGQMSEGDAVTQYTNFLENAVGAQEKLGVSLTDTTGQLLPMEQVLQNLAPLLEGLSGTQARTLLDEAGLGDGALMLTNLVGRMDEFSAGMDALGDVKGLDAATQMAADMTDQWERMEQGVFAIRAAFGTALLPSLTPVISSLVDGAGELIRWTNLFPNITRWVGYLTLGFFGLVAVGGVLTMLTGAFKMLWATVSLGSSLVSVLGIAVTGLSKTLSFLKVAMLAANIVIAANPIILIVGACVAAGAAVVGLMYYWDDLKASFGDTTWFQVLTAITAPIRALFAAIYGGWKWVTSGFTDLSGFDGLFTIVDEVKAVFENLFGWIGEGFDSVISWIPGFGDDEAPGKTIGAVQQATPKARVQQGGVARQMSTYNQGRSTNYGGVNIYPTYMNNPQDMANELEMAAP</sequence>